<evidence type="ECO:0000313" key="1">
    <source>
        <dbReference type="EMBL" id="CAI8023865.1"/>
    </source>
</evidence>
<proteinExistence type="predicted"/>
<evidence type="ECO:0000313" key="2">
    <source>
        <dbReference type="Proteomes" id="UP001174909"/>
    </source>
</evidence>
<reference evidence="1" key="1">
    <citation type="submission" date="2023-03" db="EMBL/GenBank/DDBJ databases">
        <authorList>
            <person name="Steffen K."/>
            <person name="Cardenas P."/>
        </authorList>
    </citation>
    <scope>NUCLEOTIDE SEQUENCE</scope>
</reference>
<name>A0AA35S5J7_GEOBA</name>
<dbReference type="AlphaFoldDB" id="A0AA35S5J7"/>
<dbReference type="EMBL" id="CASHTH010002038">
    <property type="protein sequence ID" value="CAI8023865.1"/>
    <property type="molecule type" value="Genomic_DNA"/>
</dbReference>
<gene>
    <name evidence="1" type="ORF">GBAR_LOCUS13924</name>
</gene>
<keyword evidence="2" id="KW-1185">Reference proteome</keyword>
<protein>
    <submittedName>
        <fullName evidence="1">Uncharacterized protein</fullName>
    </submittedName>
</protein>
<accession>A0AA35S5J7</accession>
<sequence length="84" mass="9034">PPGTEDAATLSEAALRDIVRREVSAAVPEALRSGPSPGGLPIAGETYFSLQYLYRILPKGDMIIFRAMAQCQAGLSMVAWNCEH</sequence>
<comment type="caution">
    <text evidence="1">The sequence shown here is derived from an EMBL/GenBank/DDBJ whole genome shotgun (WGS) entry which is preliminary data.</text>
</comment>
<feature type="non-terminal residue" evidence="1">
    <location>
        <position position="1"/>
    </location>
</feature>
<dbReference type="Proteomes" id="UP001174909">
    <property type="component" value="Unassembled WGS sequence"/>
</dbReference>
<organism evidence="1 2">
    <name type="scientific">Geodia barretti</name>
    <name type="common">Barrett's horny sponge</name>
    <dbReference type="NCBI Taxonomy" id="519541"/>
    <lineage>
        <taxon>Eukaryota</taxon>
        <taxon>Metazoa</taxon>
        <taxon>Porifera</taxon>
        <taxon>Demospongiae</taxon>
        <taxon>Heteroscleromorpha</taxon>
        <taxon>Tetractinellida</taxon>
        <taxon>Astrophorina</taxon>
        <taxon>Geodiidae</taxon>
        <taxon>Geodia</taxon>
    </lineage>
</organism>